<dbReference type="InterPro" id="IPR041581">
    <property type="entry name" value="Glyoxalase_6"/>
</dbReference>
<comment type="caution">
    <text evidence="2">The sequence shown here is derived from an EMBL/GenBank/DDBJ whole genome shotgun (WGS) entry which is preliminary data.</text>
</comment>
<dbReference type="EMBL" id="JBHTEY010000004">
    <property type="protein sequence ID" value="MFC7613807.1"/>
    <property type="molecule type" value="Genomic_DNA"/>
</dbReference>
<proteinExistence type="predicted"/>
<dbReference type="PANTHER" id="PTHR35908">
    <property type="entry name" value="HYPOTHETICAL FUSION PROTEIN"/>
    <property type="match status" value="1"/>
</dbReference>
<dbReference type="SUPFAM" id="SSF54593">
    <property type="entry name" value="Glyoxalase/Bleomycin resistance protein/Dihydroxybiphenyl dioxygenase"/>
    <property type="match status" value="2"/>
</dbReference>
<dbReference type="InterPro" id="IPR029068">
    <property type="entry name" value="Glyas_Bleomycin-R_OHBP_Dase"/>
</dbReference>
<dbReference type="Gene3D" id="3.10.180.10">
    <property type="entry name" value="2,3-Dihydroxybiphenyl 1,2-Dioxygenase, domain 1"/>
    <property type="match status" value="2"/>
</dbReference>
<sequence>MTYEDHDEVDVEPAEGDGCPLELVFVPVADPKSAKNRVHLDLASPTASAQAETVARAEALGARRVDIGQGNVPWVVLADPEGNEFCVLDPRPEYADTGALAAVVVDTTDVAASVAFWHAAAGWDVLRPESLRHPDRRGPWLEFLPAAPKTVKNRLHLDVAPYPDDTLDAEATRLRGLGATPADIGQGDVPWVVLTDPQGSEFCILSPR</sequence>
<evidence type="ECO:0000259" key="1">
    <source>
        <dbReference type="Pfam" id="PF18029"/>
    </source>
</evidence>
<evidence type="ECO:0000313" key="2">
    <source>
        <dbReference type="EMBL" id="MFC7613807.1"/>
    </source>
</evidence>
<keyword evidence="3" id="KW-1185">Reference proteome</keyword>
<gene>
    <name evidence="2" type="ORF">ACFQV2_09735</name>
</gene>
<feature type="domain" description="Glyoxalase-like" evidence="1">
    <location>
        <begin position="102"/>
        <end position="205"/>
    </location>
</feature>
<accession>A0ABW2TJ72</accession>
<protein>
    <submittedName>
        <fullName evidence="2">VOC family protein</fullName>
    </submittedName>
</protein>
<reference evidence="3" key="1">
    <citation type="journal article" date="2019" name="Int. J. Syst. Evol. Microbiol.">
        <title>The Global Catalogue of Microorganisms (GCM) 10K type strain sequencing project: providing services to taxonomists for standard genome sequencing and annotation.</title>
        <authorList>
            <consortium name="The Broad Institute Genomics Platform"/>
            <consortium name="The Broad Institute Genome Sequencing Center for Infectious Disease"/>
            <person name="Wu L."/>
            <person name="Ma J."/>
        </authorList>
    </citation>
    <scope>NUCLEOTIDE SEQUENCE [LARGE SCALE GENOMIC DNA]</scope>
    <source>
        <strain evidence="3">JCM 17695</strain>
    </source>
</reference>
<feature type="domain" description="Glyoxalase-like" evidence="1">
    <location>
        <begin position="17"/>
        <end position="88"/>
    </location>
</feature>
<dbReference type="Proteomes" id="UP001596512">
    <property type="component" value="Unassembled WGS sequence"/>
</dbReference>
<name>A0ABW2TJ72_9PSEU</name>
<dbReference type="PANTHER" id="PTHR35908:SF1">
    <property type="entry name" value="CONSERVED PROTEIN"/>
    <property type="match status" value="1"/>
</dbReference>
<organism evidence="2 3">
    <name type="scientific">Actinokineospora soli</name>
    <dbReference type="NCBI Taxonomy" id="1048753"/>
    <lineage>
        <taxon>Bacteria</taxon>
        <taxon>Bacillati</taxon>
        <taxon>Actinomycetota</taxon>
        <taxon>Actinomycetes</taxon>
        <taxon>Pseudonocardiales</taxon>
        <taxon>Pseudonocardiaceae</taxon>
        <taxon>Actinokineospora</taxon>
    </lineage>
</organism>
<evidence type="ECO:0000313" key="3">
    <source>
        <dbReference type="Proteomes" id="UP001596512"/>
    </source>
</evidence>
<dbReference type="Pfam" id="PF18029">
    <property type="entry name" value="Glyoxalase_6"/>
    <property type="match status" value="2"/>
</dbReference>